<dbReference type="InterPro" id="IPR020806">
    <property type="entry name" value="PKS_PP-bd"/>
</dbReference>
<dbReference type="FunFam" id="3.40.50.980:FF:000001">
    <property type="entry name" value="Non-ribosomal peptide synthetase"/>
    <property type="match status" value="1"/>
</dbReference>
<dbReference type="Gene3D" id="2.30.38.10">
    <property type="entry name" value="Luciferase, Domain 3"/>
    <property type="match status" value="4"/>
</dbReference>
<feature type="region of interest" description="Disordered" evidence="4">
    <location>
        <begin position="3455"/>
        <end position="3474"/>
    </location>
</feature>
<dbReference type="FunFam" id="3.30.300.30:FF:000010">
    <property type="entry name" value="Enterobactin synthetase component F"/>
    <property type="match status" value="3"/>
</dbReference>
<dbReference type="PROSITE" id="PS00455">
    <property type="entry name" value="AMP_BINDING"/>
    <property type="match status" value="2"/>
</dbReference>
<dbReference type="Gene3D" id="3.30.300.30">
    <property type="match status" value="4"/>
</dbReference>
<comment type="caution">
    <text evidence="6">The sequence shown here is derived from an EMBL/GenBank/DDBJ whole genome shotgun (WGS) entry which is preliminary data.</text>
</comment>
<dbReference type="Gene3D" id="3.30.559.10">
    <property type="entry name" value="Chloramphenicol acetyltransferase-like domain"/>
    <property type="match status" value="3"/>
</dbReference>
<organism evidence="6 7">
    <name type="scientific">Actinomadura barringtoniae</name>
    <dbReference type="NCBI Taxonomy" id="1427535"/>
    <lineage>
        <taxon>Bacteria</taxon>
        <taxon>Bacillati</taxon>
        <taxon>Actinomycetota</taxon>
        <taxon>Actinomycetes</taxon>
        <taxon>Streptosporangiales</taxon>
        <taxon>Thermomonosporaceae</taxon>
        <taxon>Actinomadura</taxon>
    </lineage>
</organism>
<dbReference type="Gene3D" id="3.30.559.30">
    <property type="entry name" value="Nonribosomal peptide synthetase, condensation domain"/>
    <property type="match status" value="3"/>
</dbReference>
<dbReference type="PROSITE" id="PS00012">
    <property type="entry name" value="PHOSPHOPANTETHEINE"/>
    <property type="match status" value="3"/>
</dbReference>
<dbReference type="SMART" id="SM00823">
    <property type="entry name" value="PKS_PP"/>
    <property type="match status" value="4"/>
</dbReference>
<evidence type="ECO:0000259" key="5">
    <source>
        <dbReference type="PROSITE" id="PS50075"/>
    </source>
</evidence>
<keyword evidence="7" id="KW-1185">Reference proteome</keyword>
<dbReference type="InterPro" id="IPR023213">
    <property type="entry name" value="CAT-like_dom_sf"/>
</dbReference>
<evidence type="ECO:0000256" key="3">
    <source>
        <dbReference type="ARBA" id="ARBA00022553"/>
    </source>
</evidence>
<feature type="domain" description="Carrier" evidence="5">
    <location>
        <begin position="1239"/>
        <end position="1314"/>
    </location>
</feature>
<dbReference type="GO" id="GO:0072330">
    <property type="term" value="P:monocarboxylic acid biosynthetic process"/>
    <property type="evidence" value="ECO:0007669"/>
    <property type="project" value="UniProtKB-ARBA"/>
</dbReference>
<dbReference type="GO" id="GO:0003824">
    <property type="term" value="F:catalytic activity"/>
    <property type="evidence" value="ECO:0007669"/>
    <property type="project" value="InterPro"/>
</dbReference>
<dbReference type="Proteomes" id="UP000669179">
    <property type="component" value="Unassembled WGS sequence"/>
</dbReference>
<dbReference type="Pfam" id="PF13193">
    <property type="entry name" value="AMP-binding_C"/>
    <property type="match status" value="4"/>
</dbReference>
<dbReference type="InterPro" id="IPR029058">
    <property type="entry name" value="AB_hydrolase_fold"/>
</dbReference>
<evidence type="ECO:0000256" key="1">
    <source>
        <dbReference type="ARBA" id="ARBA00001957"/>
    </source>
</evidence>
<dbReference type="FunFam" id="3.40.50.12780:FF:000012">
    <property type="entry name" value="Non-ribosomal peptide synthetase"/>
    <property type="match status" value="1"/>
</dbReference>
<dbReference type="GO" id="GO:0008610">
    <property type="term" value="P:lipid biosynthetic process"/>
    <property type="evidence" value="ECO:0007669"/>
    <property type="project" value="UniProtKB-ARBA"/>
</dbReference>
<dbReference type="Gene3D" id="1.10.1200.10">
    <property type="entry name" value="ACP-like"/>
    <property type="match status" value="2"/>
</dbReference>
<feature type="region of interest" description="Disordered" evidence="4">
    <location>
        <begin position="1220"/>
        <end position="1243"/>
    </location>
</feature>
<evidence type="ECO:0000313" key="6">
    <source>
        <dbReference type="EMBL" id="MBO2455156.1"/>
    </source>
</evidence>
<evidence type="ECO:0000256" key="2">
    <source>
        <dbReference type="ARBA" id="ARBA00022450"/>
    </source>
</evidence>
<dbReference type="InterPro" id="IPR009081">
    <property type="entry name" value="PP-bd_ACP"/>
</dbReference>
<dbReference type="CDD" id="cd05930">
    <property type="entry name" value="A_NRPS"/>
    <property type="match status" value="2"/>
</dbReference>
<gene>
    <name evidence="6" type="ORF">J4573_49280</name>
</gene>
<feature type="compositionally biased region" description="Basic and acidic residues" evidence="4">
    <location>
        <begin position="3374"/>
        <end position="3386"/>
    </location>
</feature>
<dbReference type="GO" id="GO:0031177">
    <property type="term" value="F:phosphopantetheine binding"/>
    <property type="evidence" value="ECO:0007669"/>
    <property type="project" value="InterPro"/>
</dbReference>
<dbReference type="CDD" id="cd19540">
    <property type="entry name" value="LCL_NRPS-like"/>
    <property type="match status" value="2"/>
</dbReference>
<feature type="domain" description="Carrier" evidence="5">
    <location>
        <begin position="3384"/>
        <end position="3458"/>
    </location>
</feature>
<dbReference type="NCBIfam" id="NF003417">
    <property type="entry name" value="PRK04813.1"/>
    <property type="match status" value="4"/>
</dbReference>
<dbReference type="InterPro" id="IPR010071">
    <property type="entry name" value="AA_adenyl_dom"/>
</dbReference>
<proteinExistence type="predicted"/>
<dbReference type="Gene3D" id="3.40.50.1820">
    <property type="entry name" value="alpha/beta hydrolase"/>
    <property type="match status" value="2"/>
</dbReference>
<accession>A0A939PLT2</accession>
<protein>
    <submittedName>
        <fullName evidence="6">Amino acid adenylation domain-containing protein</fullName>
    </submittedName>
</protein>
<keyword evidence="2" id="KW-0596">Phosphopantetheine</keyword>
<dbReference type="EMBL" id="JAGEOJ010000033">
    <property type="protein sequence ID" value="MBO2455156.1"/>
    <property type="molecule type" value="Genomic_DNA"/>
</dbReference>
<dbReference type="GO" id="GO:0005829">
    <property type="term" value="C:cytosol"/>
    <property type="evidence" value="ECO:0007669"/>
    <property type="project" value="TreeGrafter"/>
</dbReference>
<feature type="region of interest" description="Disordered" evidence="4">
    <location>
        <begin position="3365"/>
        <end position="3386"/>
    </location>
</feature>
<dbReference type="InterPro" id="IPR000873">
    <property type="entry name" value="AMP-dep_synth/lig_dom"/>
</dbReference>
<dbReference type="CDD" id="cd19544">
    <property type="entry name" value="E-C_NRPS"/>
    <property type="match status" value="1"/>
</dbReference>
<dbReference type="GO" id="GO:0044550">
    <property type="term" value="P:secondary metabolite biosynthetic process"/>
    <property type="evidence" value="ECO:0007669"/>
    <property type="project" value="UniProtKB-ARBA"/>
</dbReference>
<dbReference type="PANTHER" id="PTHR45527">
    <property type="entry name" value="NONRIBOSOMAL PEPTIDE SYNTHETASE"/>
    <property type="match status" value="1"/>
</dbReference>
<dbReference type="SUPFAM" id="SSF52777">
    <property type="entry name" value="CoA-dependent acyltransferases"/>
    <property type="match status" value="6"/>
</dbReference>
<feature type="domain" description="Carrier" evidence="5">
    <location>
        <begin position="2318"/>
        <end position="2393"/>
    </location>
</feature>
<dbReference type="InterPro" id="IPR025110">
    <property type="entry name" value="AMP-bd_C"/>
</dbReference>
<dbReference type="FunFam" id="1.10.1200.10:FF:000016">
    <property type="entry name" value="Non-ribosomal peptide synthase"/>
    <property type="match status" value="3"/>
</dbReference>
<name>A0A939PLT2_9ACTN</name>
<dbReference type="Pfam" id="PF00550">
    <property type="entry name" value="PP-binding"/>
    <property type="match status" value="4"/>
</dbReference>
<dbReference type="InterPro" id="IPR020845">
    <property type="entry name" value="AMP-binding_CS"/>
</dbReference>
<dbReference type="SUPFAM" id="SSF47336">
    <property type="entry name" value="ACP-like"/>
    <property type="match status" value="4"/>
</dbReference>
<dbReference type="PANTHER" id="PTHR45527:SF1">
    <property type="entry name" value="FATTY ACID SYNTHASE"/>
    <property type="match status" value="1"/>
</dbReference>
<dbReference type="InterPro" id="IPR036736">
    <property type="entry name" value="ACP-like_sf"/>
</dbReference>
<sequence length="3474" mass="370278">MTASRFVACPFADPGEGAGQRMYATGDRVHWTRDGELAFDGRADDQVKIRGFRVEPGEVQTHLSGHRDVAHAAVIARNDALVAYLVPVSGGLDLVAVRGYLADRLPDYMIPSALVVLDGLPVTVNGKLDTGALPDPVAETTGDQAPADAREEILGHLFADVLGLPAIAGPHDNFFALGGHSLLAAELVRRLGSQGLSVSVRALFENPTPASLARVTTAPPVPVPPNRIPLGAQQLTPDQLPLVELTPEKLDLVVAAVDGGAANIADVYPLTPLQEGIFFHHLLAGGETDAYLSPYVVACESRRHRDDFVAALQQVVDRHDIYRSAVIWDGLREPVQVVWRQARIPVAPVELTASADEAPAALADLVGSSMDLGRAPLIDVHTAEPQPGVWLALVRLHHIAQDHLGLEAVIGEVREILAGRSGDLPSAVPFREFVMQARGDVDRRADHERYFADLLGDVEEPTAPYGLLDARTAGASAIRSHLPIEAALTGRLRAVARRAGASPATVLHLCWARVLAAVSGRQDVVFGSVLLGRLSVPGAADDAPGLFMNTLPLRVRVDRTGVLEAVDALRAELAALMEHEHASLALAQQASAVPVGFPLFTSLFNYRHTSAPPSARGQEGAPTIRTVYTRDRNTYPLAVAVDDLGEQGLVLTVDAVAPVDPDGVARLMHTTLENLVTAAELALDGEPPRPLNGVAVLENRERTRLLEDGNDTTTDRPAPDLVSQIEVVARGNQGQAPAVIDEGTRLSFADLDRRANQLARHLVAAGARPESVVAVRLRPGAGLVTALLAVLKSGAAYLPVDPAHPVERARFLIDDARAGLIVTDRDLGAGLPATVRSVFMDDPVTDADVNSQDDTPLGIEVRPEQAAYVMHTSGSSGTPKGVIIPRGGLANYLTWAARSYDVAGSAGAVLHSSIAFDLTVTSIFVPLVSGAPIVVGEREGVRGLAGILRRETGFGLVKVVPAHLPLLADLVPGADLPGAAARWVVGGEALPPATVRSWLRLAPDSVVVNEYGPTETVVGCSTHEVRARDLDHLGDVVPIGRPAANNRMYVLDESLAPVPTNVIGDLYVAGDQLARGYVGRPALTAERFVACPFPGAGQAGGERMYRTGDRALRRADGNLVYVGRADDQVKVRGYRIEPGEVEAALTADPEVGQAAVVAREDTLGDARLVGYVVASSSRTPDDDGSWAEQVRGRLSGRLPDHLVPAMLVVLPQLPLTRNGKVDRRALPAPEPSSPGATGSGDDPREVLVTQLFAEVLGRDSVSVDDDFFGLGGHSLLAVSLVSRLRAALGVDLQIAQIFDHPTAAALVATLDEAPGTAGRALVTPSLPAPRPRPDRVPLSFGQQRLWFLGQLEGPKPVYTIPVTARLTGELDVEALRAAFRDVLDRHEVLRTRFPAIDGEPFQQTQALAELRWELAVETVAECDLNDAIAAIKGRPFDLADELPVRAALLTTGPADHVLVVVLHHIAADGWSWRPLANDLATAYAARVRGSAPDWTPLPLQYADVALWQRETLGDLEDPASRAGRQLAYWREALDGIPGELALPADHGRPAAASHRGHACDFTLSAAAHAQLVELARAQGVTVFMVLHTALAVLLSRLGAGTDLPIGTVVAGRSDAALEELIGFFVNTLVLRADLKEDPTVTEALGRSRATALAAFAHQDVPFENIVDAVAPARSLGRHPLFQVMLTLQNTADATLDLPDVTTGAGDPESAGGVTAKFDLEVTVSENHAESGRPAGLKGVLTGAADLFEPATVQILGRRLSRTVEMMVADPERRLSDLDLLTPTERSLLLDDWNRVDSRPCRSVTVVDLFRAQTTATPDGIAVTGEDGERTYAELDRESDRLARVLGRLHPPVGPESVVAVMLDRGTTLLTALLAILKTGAQYLPLDPTHPPARLAHILAEAQPAVLLTDEALQDACDDPGLPRLLLDDPSTVAQTATESGPLPAGPLPDNAAYTLYTSGSTGTPKGVTVSHRSLANHLLWSQENHPLGPGDRLLQKTPYVFDVSLLEFFTPLIAGATVVMARPGAHQDSAYLAGAMRDERITVAYFVPTLLEAFLADPAAADATALRQVYCGGETLYPDLAARCLDLLPGAELTNIYGPTEATVDVTTWEADRERISTATGSVPIGRPLDNTGVYVLDDQLQPVPTGALGDLYVAGANLARGYTGRPALTAERFVACPWIHGGRMYHTGDRARWTASGDLVFAGRGDDQLKIRGYRIEPGEIQAALSAHPGVETAAVIAREDVPGRPQLVAYVVPASVRDARAADDDLVREVRAFVAGRLPEYLVPAAVLVLPELPLTTSGKLDRKALPAPGRAGGRRAATPEEEILAHVFADILDLESVGAEEDFFALGGHSLLATRLVSRIRTVLGAEVPVRAIFEAPTVAALATRITGDRGQAAMRPALGGAARPELPPMSHGQRRLWFLDEFEGPSTTYTIPVVVRLDGDVDAGALGDALHDVVTRHEVLRTLAELVDGQPHQRILAPEQVGRLLETRDVPANGLDAAVAAALATPFDLAARPPIRGWLFRSPSGSGAVESTLVIMLHHIAADGWSWAPLARDLSTAYTARREGQAPAWKPLAVQYADYAIWQNRLLGEESDPDALLQRQVRFWEKTLLQIPEELALPADRPRPAESSYRGHQVTLGIAPEVHRRLTALARTQGATIFMALEAALAVTLSRLGAGTDLPIGVAVAGRTDEALDDLVGFFVNTLVLRTDLSGDPTFLEVLGRVRETFLDALAHQDAPFERLVEHLAPSRSLSRHPLFQVMLTVQNSDRSAFDLEGLPAPLPLNGLKPVPAAKFDLDLTVGEMLDQEGRPAGLSVGLVGSADLFDPETVASIADRFARVLDDVTARADARLSDIALLTAAETSHLAPPPEPAEHLVPAPITDLVRQRVTTAPGDVAIQAADSRLTYGDLGLRVSRLARYLAGRGVGPGSLVGLLLVRGTDLFVAILAVLEAGGAYVPLDPDHPSERLAFLVGDTCPELVLATSRDAGRLDGVPVLALDDPAVATEMASMPGTPLDEVGSRTRPRGADACYVVHTSGSTGKPKGVVVTHAGFTNTTAALARFGTGPGDRVAQFASSTFDNFALEWSLALTSGATLVVVPTHARLGEDLTRFIRDEGITHASLPPAVLATLDEEAVPREVVLEVGGEAPSPALVERWAPGRTLFNTYGPTETTIDATVWRCEAGRPETPIGRSIPHTRAFVLDAFLNPVPPGVTGDLYLAGPGLARGYLGRPGQTAERFVACPWDVAARMYRSGDRARWARDGMLVFAGRDDHQVKIRGFRIEPGEVESALADHPLVAEAAVVVREDFAGDRRLVGYVVAEGNESSDDDVDRTLRDAVARRLPVHLVPSAVVVLKAMPLNANGKLDRAALPAPPRREPAAGRREPATERERLLCEVFTEVLGVDVGPEDDFFDLGGHSLLAARLVTRFRERSGSELRIRDVFQWPTVAALARNAETRPSVRPPLRPMRRNGEGR</sequence>
<dbReference type="GO" id="GO:0043041">
    <property type="term" value="P:amino acid activation for nonribosomal peptide biosynthetic process"/>
    <property type="evidence" value="ECO:0007669"/>
    <property type="project" value="TreeGrafter"/>
</dbReference>
<dbReference type="FunFam" id="3.40.50.980:FF:000002">
    <property type="entry name" value="Enterobactin synthetase component F"/>
    <property type="match status" value="1"/>
</dbReference>
<dbReference type="SUPFAM" id="SSF56801">
    <property type="entry name" value="Acetyl-CoA synthetase-like"/>
    <property type="match status" value="4"/>
</dbReference>
<dbReference type="NCBIfam" id="TIGR01733">
    <property type="entry name" value="AA-adenyl-dom"/>
    <property type="match status" value="3"/>
</dbReference>
<dbReference type="PROSITE" id="PS50075">
    <property type="entry name" value="CARRIER"/>
    <property type="match status" value="4"/>
</dbReference>
<feature type="domain" description="Carrier" evidence="5">
    <location>
        <begin position="145"/>
        <end position="220"/>
    </location>
</feature>
<dbReference type="InterPro" id="IPR045851">
    <property type="entry name" value="AMP-bd_C_sf"/>
</dbReference>
<dbReference type="Pfam" id="PF00668">
    <property type="entry name" value="Condensation"/>
    <property type="match status" value="3"/>
</dbReference>
<dbReference type="Pfam" id="PF00501">
    <property type="entry name" value="AMP-binding"/>
    <property type="match status" value="3"/>
</dbReference>
<reference evidence="6" key="1">
    <citation type="submission" date="2021-03" db="EMBL/GenBank/DDBJ databases">
        <authorList>
            <person name="Kanchanasin P."/>
            <person name="Saeng-In P."/>
            <person name="Phongsopitanun W."/>
            <person name="Yuki M."/>
            <person name="Kudo T."/>
            <person name="Ohkuma M."/>
            <person name="Tanasupawat S."/>
        </authorList>
    </citation>
    <scope>NUCLEOTIDE SEQUENCE</scope>
    <source>
        <strain evidence="6">GKU 128</strain>
    </source>
</reference>
<dbReference type="Gene3D" id="3.40.50.980">
    <property type="match status" value="6"/>
</dbReference>
<dbReference type="InterPro" id="IPR001242">
    <property type="entry name" value="Condensation_dom"/>
</dbReference>
<comment type="cofactor">
    <cofactor evidence="1">
        <name>pantetheine 4'-phosphate</name>
        <dbReference type="ChEBI" id="CHEBI:47942"/>
    </cofactor>
</comment>
<evidence type="ECO:0000313" key="7">
    <source>
        <dbReference type="Proteomes" id="UP000669179"/>
    </source>
</evidence>
<keyword evidence="3" id="KW-0597">Phosphoprotein</keyword>
<dbReference type="InterPro" id="IPR006162">
    <property type="entry name" value="Ppantetheine_attach_site"/>
</dbReference>
<evidence type="ECO:0000256" key="4">
    <source>
        <dbReference type="SAM" id="MobiDB-lite"/>
    </source>
</evidence>